<organism evidence="6 7">
    <name type="scientific">Cinchona calisaya</name>
    <dbReference type="NCBI Taxonomy" id="153742"/>
    <lineage>
        <taxon>Eukaryota</taxon>
        <taxon>Viridiplantae</taxon>
        <taxon>Streptophyta</taxon>
        <taxon>Embryophyta</taxon>
        <taxon>Tracheophyta</taxon>
        <taxon>Spermatophyta</taxon>
        <taxon>Magnoliopsida</taxon>
        <taxon>eudicotyledons</taxon>
        <taxon>Gunneridae</taxon>
        <taxon>Pentapetalae</taxon>
        <taxon>asterids</taxon>
        <taxon>lamiids</taxon>
        <taxon>Gentianales</taxon>
        <taxon>Rubiaceae</taxon>
        <taxon>Cinchonoideae</taxon>
        <taxon>Cinchoneae</taxon>
        <taxon>Cinchona</taxon>
    </lineage>
</organism>
<proteinExistence type="predicted"/>
<protein>
    <recommendedName>
        <fullName evidence="3">2,4-dienoyl-CoA reductase [(3E)-enoyl-CoA-producing]</fullName>
        <ecNumber evidence="3">1.3.1.124</ecNumber>
    </recommendedName>
</protein>
<name>A0ABD2YQY0_9GENT</name>
<evidence type="ECO:0000256" key="2">
    <source>
        <dbReference type="ARBA" id="ARBA00023002"/>
    </source>
</evidence>
<dbReference type="EC" id="1.3.1.124" evidence="3"/>
<dbReference type="Gene3D" id="3.40.50.720">
    <property type="entry name" value="NAD(P)-binding Rossmann-like Domain"/>
    <property type="match status" value="1"/>
</dbReference>
<accession>A0ABD2YQY0</accession>
<comment type="caution">
    <text evidence="6">The sequence shown here is derived from an EMBL/GenBank/DDBJ whole genome shotgun (WGS) entry which is preliminary data.</text>
</comment>
<comment type="catalytic activity">
    <reaction evidence="4">
        <text>a (2E,4E)-dienoyl-CoA + NADPH + H(+) = a 4,5-saturated-(3E)-enoyl-CoA + NADP(+)</text>
        <dbReference type="Rhea" id="RHEA:45912"/>
        <dbReference type="ChEBI" id="CHEBI:15378"/>
        <dbReference type="ChEBI" id="CHEBI:57783"/>
        <dbReference type="ChEBI" id="CHEBI:58349"/>
        <dbReference type="ChEBI" id="CHEBI:85101"/>
        <dbReference type="ChEBI" id="CHEBI:85493"/>
        <dbReference type="EC" id="1.3.1.124"/>
    </reaction>
</comment>
<dbReference type="SUPFAM" id="SSF51735">
    <property type="entry name" value="NAD(P)-binding Rossmann-fold domains"/>
    <property type="match status" value="1"/>
</dbReference>
<dbReference type="InterPro" id="IPR002347">
    <property type="entry name" value="SDR_fam"/>
</dbReference>
<dbReference type="PANTHER" id="PTHR43296">
    <property type="entry name" value="PEROXISOMAL 2,4-DIENOYL-COA REDUCTASE"/>
    <property type="match status" value="1"/>
</dbReference>
<evidence type="ECO:0000256" key="1">
    <source>
        <dbReference type="ARBA" id="ARBA00022857"/>
    </source>
</evidence>
<dbReference type="Proteomes" id="UP001630127">
    <property type="component" value="Unassembled WGS sequence"/>
</dbReference>
<dbReference type="AlphaFoldDB" id="A0ABD2YQY0"/>
<gene>
    <name evidence="6" type="ORF">ACH5RR_027648</name>
</gene>
<evidence type="ECO:0000256" key="4">
    <source>
        <dbReference type="ARBA" id="ARBA00048009"/>
    </source>
</evidence>
<evidence type="ECO:0000313" key="7">
    <source>
        <dbReference type="Proteomes" id="UP001630127"/>
    </source>
</evidence>
<dbReference type="InterPro" id="IPR045017">
    <property type="entry name" value="DECR2-like"/>
</dbReference>
<keyword evidence="7" id="KW-1185">Reference proteome</keyword>
<comment type="catalytic activity">
    <reaction evidence="5">
        <text>a (2E,4Z)-dienoyl-CoA + NADPH + H(+) = a 4,5-saturated-(3E)-enoyl-CoA + NADP(+)</text>
        <dbReference type="Rhea" id="RHEA:61892"/>
        <dbReference type="ChEBI" id="CHEBI:15378"/>
        <dbReference type="ChEBI" id="CHEBI:57783"/>
        <dbReference type="ChEBI" id="CHEBI:58349"/>
        <dbReference type="ChEBI" id="CHEBI:85099"/>
        <dbReference type="ChEBI" id="CHEBI:85493"/>
        <dbReference type="EC" id="1.3.1.124"/>
    </reaction>
</comment>
<evidence type="ECO:0000256" key="3">
    <source>
        <dbReference type="ARBA" id="ARBA00026117"/>
    </source>
</evidence>
<dbReference type="InterPro" id="IPR036291">
    <property type="entry name" value="NAD(P)-bd_dom_sf"/>
</dbReference>
<keyword evidence="2" id="KW-0560">Oxidoreductase</keyword>
<evidence type="ECO:0000256" key="5">
    <source>
        <dbReference type="ARBA" id="ARBA00048340"/>
    </source>
</evidence>
<evidence type="ECO:0000313" key="6">
    <source>
        <dbReference type="EMBL" id="KAL3508247.1"/>
    </source>
</evidence>
<dbReference type="EMBL" id="JBJUIK010000012">
    <property type="protein sequence ID" value="KAL3508247.1"/>
    <property type="molecule type" value="Genomic_DNA"/>
</dbReference>
<reference evidence="6 7" key="1">
    <citation type="submission" date="2024-11" db="EMBL/GenBank/DDBJ databases">
        <title>A near-complete genome assembly of Cinchona calisaya.</title>
        <authorList>
            <person name="Lian D.C."/>
            <person name="Zhao X.W."/>
            <person name="Wei L."/>
        </authorList>
    </citation>
    <scope>NUCLEOTIDE SEQUENCE [LARGE SCALE GENOMIC DNA]</scope>
    <source>
        <tissue evidence="6">Nenye</tissue>
    </source>
</reference>
<dbReference type="GO" id="GO:0016491">
    <property type="term" value="F:oxidoreductase activity"/>
    <property type="evidence" value="ECO:0007669"/>
    <property type="project" value="UniProtKB-KW"/>
</dbReference>
<sequence length="128" mass="14525">MYSKDWRCIRNWLRDLSTFRQPWCLYRCYGPSQAVGFEGDVHKQEDAKRVVELTVKHFGKLDILVNAAAGNFLLSPEDLSPNGFRTVLDIDSVGTFTVCREALKYLKRRGSGRSSSSGGLLLMHLLEI</sequence>
<keyword evidence="1" id="KW-0521">NADP</keyword>
<dbReference type="PANTHER" id="PTHR43296:SF2">
    <property type="entry name" value="PEROXISOMAL 2,4-DIENOYL-COA REDUCTASE [(3E)-ENOYL-COA-PRODUCING]"/>
    <property type="match status" value="1"/>
</dbReference>
<dbReference type="Pfam" id="PF13561">
    <property type="entry name" value="adh_short_C2"/>
    <property type="match status" value="1"/>
</dbReference>